<comment type="caution">
    <text evidence="1">The sequence shown here is derived from an EMBL/GenBank/DDBJ whole genome shotgun (WGS) entry which is preliminary data.</text>
</comment>
<protein>
    <submittedName>
        <fullName evidence="1">Uncharacterized protein</fullName>
    </submittedName>
</protein>
<dbReference type="EMBL" id="LDQA01000028">
    <property type="protein sequence ID" value="KTR04998.1"/>
    <property type="molecule type" value="Genomic_DNA"/>
</dbReference>
<dbReference type="PATRIC" id="fig|401562.4.peg.2441"/>
<evidence type="ECO:0000313" key="1">
    <source>
        <dbReference type="EMBL" id="KTR04998.1"/>
    </source>
</evidence>
<name>A0A175RNV4_9HYPH</name>
<dbReference type="AlphaFoldDB" id="A0A175RNV4"/>
<dbReference type="Proteomes" id="UP000078529">
    <property type="component" value="Unassembled WGS sequence"/>
</dbReference>
<sequence length="156" mass="16883">MLALRLCAIFSPQFVGDRMKRRAIAGMAALLMSYAPAAAGSGYICVIEKTVGFKLKGKTWEEAFLKGPPEIYIVQRLPNGAITAKQTGFELEGQCVERLFANGTATGSLDCQVMLTDLTINTKSMRFQTVYPIGYLDGKDTDSDTPSLAIGKCTTL</sequence>
<evidence type="ECO:0000313" key="2">
    <source>
        <dbReference type="Proteomes" id="UP000078529"/>
    </source>
</evidence>
<reference evidence="1 2" key="1">
    <citation type="journal article" date="2016" name="Front. Microbiol.">
        <title>Genomic Resource of Rice Seed Associated Bacteria.</title>
        <authorList>
            <person name="Midha S."/>
            <person name="Bansal K."/>
            <person name="Sharma S."/>
            <person name="Kumar N."/>
            <person name="Patil P.P."/>
            <person name="Chaudhry V."/>
            <person name="Patil P.B."/>
        </authorList>
    </citation>
    <scope>NUCLEOTIDE SEQUENCE [LARGE SCALE GENOMIC DNA]</scope>
    <source>
        <strain evidence="1 2">NS365</strain>
    </source>
</reference>
<gene>
    <name evidence="1" type="ORF">NS365_13285</name>
</gene>
<accession>A0A175RNV4</accession>
<keyword evidence="2" id="KW-1185">Reference proteome</keyword>
<proteinExistence type="predicted"/>
<organism evidence="1 2">
    <name type="scientific">Aureimonas ureilytica</name>
    <dbReference type="NCBI Taxonomy" id="401562"/>
    <lineage>
        <taxon>Bacteria</taxon>
        <taxon>Pseudomonadati</taxon>
        <taxon>Pseudomonadota</taxon>
        <taxon>Alphaproteobacteria</taxon>
        <taxon>Hyphomicrobiales</taxon>
        <taxon>Aurantimonadaceae</taxon>
        <taxon>Aureimonas</taxon>
    </lineage>
</organism>